<proteinExistence type="predicted"/>
<dbReference type="Pfam" id="PF23500">
    <property type="entry name" value="DUF7133"/>
    <property type="match status" value="2"/>
</dbReference>
<dbReference type="GO" id="GO:0046872">
    <property type="term" value="F:metal ion binding"/>
    <property type="evidence" value="ECO:0007669"/>
    <property type="project" value="UniProtKB-KW"/>
</dbReference>
<feature type="compositionally biased region" description="Polar residues" evidence="5">
    <location>
        <begin position="1"/>
        <end position="11"/>
    </location>
</feature>
<gene>
    <name evidence="7" type="ORF">E0F88_23940</name>
</gene>
<dbReference type="InterPro" id="IPR011989">
    <property type="entry name" value="ARM-like"/>
</dbReference>
<dbReference type="SUPFAM" id="SSF48371">
    <property type="entry name" value="ARM repeat"/>
    <property type="match status" value="2"/>
</dbReference>
<feature type="domain" description="Cytochrome c" evidence="6">
    <location>
        <begin position="845"/>
        <end position="982"/>
    </location>
</feature>
<evidence type="ECO:0000313" key="8">
    <source>
        <dbReference type="Proteomes" id="UP000294850"/>
    </source>
</evidence>
<dbReference type="InterPro" id="IPR009056">
    <property type="entry name" value="Cyt_c-like_dom"/>
</dbReference>
<dbReference type="GO" id="GO:0020037">
    <property type="term" value="F:heme binding"/>
    <property type="evidence" value="ECO:0007669"/>
    <property type="project" value="InterPro"/>
</dbReference>
<dbReference type="InterPro" id="IPR036909">
    <property type="entry name" value="Cyt_c-like_dom_sf"/>
</dbReference>
<dbReference type="InterPro" id="IPR016024">
    <property type="entry name" value="ARM-type_fold"/>
</dbReference>
<dbReference type="PANTHER" id="PTHR33546">
    <property type="entry name" value="LARGE, MULTIFUNCTIONAL SECRETED PROTEIN-RELATED"/>
    <property type="match status" value="1"/>
</dbReference>
<dbReference type="EMBL" id="SMFL01000010">
    <property type="protein sequence ID" value="TDE12157.1"/>
    <property type="molecule type" value="Genomic_DNA"/>
</dbReference>
<name>A0A4R5DG41_9BACT</name>
<evidence type="ECO:0000256" key="2">
    <source>
        <dbReference type="ARBA" id="ARBA00022723"/>
    </source>
</evidence>
<dbReference type="NCBIfam" id="TIGR02604">
    <property type="entry name" value="Piru_Ver_Nterm"/>
    <property type="match status" value="1"/>
</dbReference>
<feature type="compositionally biased region" description="Basic and acidic residues" evidence="5">
    <location>
        <begin position="12"/>
        <end position="21"/>
    </location>
</feature>
<dbReference type="Gene3D" id="2.120.10.30">
    <property type="entry name" value="TolB, C-terminal domain"/>
    <property type="match status" value="1"/>
</dbReference>
<dbReference type="SUPFAM" id="SSF46626">
    <property type="entry name" value="Cytochrome c"/>
    <property type="match status" value="1"/>
</dbReference>
<sequence length="1140" mass="124458">MILLMTSSVNQESRKENPDPDVQKELASFKVAEGFEVTLWAAEPLVAKPIQMNWDADGRLWVVSSTAYPHLKTGEVANDKIFVIEDTDGDGKADKTTIFAEGLMTPTGILPGDGGVYVANSTEILHFADTDGDGKADKKRRILNGFGTGDAHHLIHTFRWGPEGDLYFNQSIYIYSHVETPFGTKRLEGGGVWQLNPKTLELDVYAKGGINFWGLQFDKWGQSFLTDGAGGEGINYAFPGATFVTAPGAERLVRGLNPGQPKHSGLDVISGRHLPDAWQGRMIANDFRANRINSFKLTEQGSGYASKQMEDLMWTDNVAFRPVDINVGPDGAIYVADWYNPIIQHGEVDFFDPRRDQEHGRIWKITAKNRPLVKTPKLSEAPVKELLDALKVPEDLTRLNARQTLKERGAKEVIPALQSWVGSLDKKNADYEHNLLEALWVYQALDVVNQPLLESLLNAESHQARAAALRALELWSNKVSNVPALLAKAVNDKHAQVRLEAVIALRKTPTAEAARTALTAVEFQMDEFLDFALWQTTRQLEPLWMAKLKTQPDFFGNAKKTVFALKSSINPDAVTQLVQLYQKGQVPEEYQKDVLSAIAKSGKPADLNVLFEMAVTDNNKNTAAQLSALEDAARQKALKPDGDLKRIANFAENDDEAVAMSAIRLIGLWKLDELNGQLVTLTQKGDKNIKKTALGAIAALDKEKAQKQLIEMAGAKNPAELRILATAQLATLNATEAARIGTDLMRTLPAQTDLTDLYLAFLANKPGTNALAAAITEKKIPEATAKTARQLMQSRIPFNRQKAEEVVALKKALETSGGTLPAEKMPQELNDPAIASLAKEVKNSADPEKGEQIFRRSAVSCTTCHAIGGAGGLIGPDLSSLGTSSPVETIIRSVIYPNLSIKEGYDMKRVVKKDGSEMMGYLVSDGSADIVMRDVTGKEVSISKSQVQLMEKVPGSLMPPGLTAGLDKQEFIDLIGFLSRMGESGKFRVPTTRFVRRWSTVTPNSQLAKRILAEGPGYILKDNAKVSFEPLYSKVAGDLPLNELPVVEASAGKRYSFIRFEIEVMNKGIVNLGFNTTTGITAWVGGKPVKLSGSGLTADLSPGIQSITLAVDRGTFKEGNLHIQLVEGDGGAQTRLVMGR</sequence>
<dbReference type="SUPFAM" id="SSF50952">
    <property type="entry name" value="Soluble quinoprotein glucose dehydrogenase"/>
    <property type="match status" value="1"/>
</dbReference>
<organism evidence="7 8">
    <name type="scientific">Dyadobacter psychrotolerans</name>
    <dbReference type="NCBI Taxonomy" id="2541721"/>
    <lineage>
        <taxon>Bacteria</taxon>
        <taxon>Pseudomonadati</taxon>
        <taxon>Bacteroidota</taxon>
        <taxon>Cytophagia</taxon>
        <taxon>Cytophagales</taxon>
        <taxon>Spirosomataceae</taxon>
        <taxon>Dyadobacter</taxon>
    </lineage>
</organism>
<keyword evidence="1 4" id="KW-0349">Heme</keyword>
<dbReference type="InterPro" id="IPR013427">
    <property type="entry name" value="Haem-bd_dom_put"/>
</dbReference>
<reference evidence="7 8" key="1">
    <citation type="submission" date="2019-03" db="EMBL/GenBank/DDBJ databases">
        <title>Dyadobacter AR-3-6 sp. nov., isolated from arctic soil.</title>
        <authorList>
            <person name="Chaudhary D.K."/>
        </authorList>
    </citation>
    <scope>NUCLEOTIDE SEQUENCE [LARGE SCALE GENOMIC DNA]</scope>
    <source>
        <strain evidence="7 8">AR-3-6</strain>
    </source>
</reference>
<dbReference type="Gene3D" id="1.10.760.10">
    <property type="entry name" value="Cytochrome c-like domain"/>
    <property type="match status" value="1"/>
</dbReference>
<evidence type="ECO:0000256" key="1">
    <source>
        <dbReference type="ARBA" id="ARBA00022617"/>
    </source>
</evidence>
<dbReference type="InterPro" id="IPR013428">
    <property type="entry name" value="Membrane-bound_put_N"/>
</dbReference>
<evidence type="ECO:0000256" key="5">
    <source>
        <dbReference type="SAM" id="MobiDB-lite"/>
    </source>
</evidence>
<dbReference type="Proteomes" id="UP000294850">
    <property type="component" value="Unassembled WGS sequence"/>
</dbReference>
<dbReference type="InterPro" id="IPR011041">
    <property type="entry name" value="Quinoprot_gluc/sorb_DH_b-prop"/>
</dbReference>
<evidence type="ECO:0000259" key="6">
    <source>
        <dbReference type="PROSITE" id="PS51007"/>
    </source>
</evidence>
<protein>
    <submittedName>
        <fullName evidence="7">Dehydrogenase</fullName>
    </submittedName>
</protein>
<keyword evidence="3 4" id="KW-0408">Iron</keyword>
<dbReference type="Gene3D" id="1.25.10.10">
    <property type="entry name" value="Leucine-rich Repeat Variant"/>
    <property type="match status" value="2"/>
</dbReference>
<dbReference type="PANTHER" id="PTHR33546:SF1">
    <property type="entry name" value="LARGE, MULTIFUNCTIONAL SECRETED PROTEIN"/>
    <property type="match status" value="1"/>
</dbReference>
<dbReference type="PROSITE" id="PS51007">
    <property type="entry name" value="CYTC"/>
    <property type="match status" value="1"/>
</dbReference>
<dbReference type="InterPro" id="IPR011042">
    <property type="entry name" value="6-blade_b-propeller_TolB-like"/>
</dbReference>
<dbReference type="NCBIfam" id="TIGR02603">
    <property type="entry name" value="CxxCH_TIGR02603"/>
    <property type="match status" value="1"/>
</dbReference>
<keyword evidence="2 4" id="KW-0479">Metal-binding</keyword>
<dbReference type="GO" id="GO:0009055">
    <property type="term" value="F:electron transfer activity"/>
    <property type="evidence" value="ECO:0007669"/>
    <property type="project" value="InterPro"/>
</dbReference>
<dbReference type="AlphaFoldDB" id="A0A4R5DG41"/>
<dbReference type="OrthoDB" id="9808161at2"/>
<accession>A0A4R5DG41</accession>
<evidence type="ECO:0000256" key="4">
    <source>
        <dbReference type="PROSITE-ProRule" id="PRU00433"/>
    </source>
</evidence>
<dbReference type="InterPro" id="IPR055557">
    <property type="entry name" value="DUF7133"/>
</dbReference>
<feature type="region of interest" description="Disordered" evidence="5">
    <location>
        <begin position="1"/>
        <end position="21"/>
    </location>
</feature>
<evidence type="ECO:0000256" key="3">
    <source>
        <dbReference type="ARBA" id="ARBA00023004"/>
    </source>
</evidence>
<keyword evidence="8" id="KW-1185">Reference proteome</keyword>
<comment type="caution">
    <text evidence="7">The sequence shown here is derived from an EMBL/GenBank/DDBJ whole genome shotgun (WGS) entry which is preliminary data.</text>
</comment>
<evidence type="ECO:0000313" key="7">
    <source>
        <dbReference type="EMBL" id="TDE12157.1"/>
    </source>
</evidence>